<dbReference type="GO" id="GO:1990904">
    <property type="term" value="C:ribonucleoprotein complex"/>
    <property type="evidence" value="ECO:0007669"/>
    <property type="project" value="UniProtKB-KW"/>
</dbReference>
<keyword evidence="2 4" id="KW-0689">Ribosomal protein</keyword>
<keyword evidence="3 4" id="KW-0687">Ribonucleoprotein</keyword>
<dbReference type="InterPro" id="IPR022803">
    <property type="entry name" value="Ribosomal_uL5_dom_sf"/>
</dbReference>
<dbReference type="Pfam" id="PF00673">
    <property type="entry name" value="Ribosomal_L5_C"/>
    <property type="match status" value="1"/>
</dbReference>
<geneLocation type="mitochondrion" evidence="6"/>
<evidence type="ECO:0000256" key="1">
    <source>
        <dbReference type="ARBA" id="ARBA00008553"/>
    </source>
</evidence>
<proteinExistence type="inferred from homology"/>
<dbReference type="AlphaFoldDB" id="A0A8F9W617"/>
<dbReference type="EMBL" id="MW861541">
    <property type="protein sequence ID" value="QYJ09259.1"/>
    <property type="molecule type" value="Genomic_DNA"/>
</dbReference>
<evidence type="ECO:0000256" key="3">
    <source>
        <dbReference type="ARBA" id="ARBA00023274"/>
    </source>
</evidence>
<dbReference type="PANTHER" id="PTHR11994">
    <property type="entry name" value="60S RIBOSOMAL PROTEIN L11-RELATED"/>
    <property type="match status" value="1"/>
</dbReference>
<dbReference type="GO" id="GO:0005840">
    <property type="term" value="C:ribosome"/>
    <property type="evidence" value="ECO:0007669"/>
    <property type="project" value="UniProtKB-KW"/>
</dbReference>
<dbReference type="PIRSF" id="PIRSF002161">
    <property type="entry name" value="Ribosomal_L5"/>
    <property type="match status" value="1"/>
</dbReference>
<evidence type="ECO:0000256" key="2">
    <source>
        <dbReference type="ARBA" id="ARBA00022980"/>
    </source>
</evidence>
<evidence type="ECO:0000259" key="5">
    <source>
        <dbReference type="Pfam" id="PF00673"/>
    </source>
</evidence>
<keyword evidence="6" id="KW-0496">Mitochondrion</keyword>
<feature type="domain" description="Large ribosomal subunit protein uL5 C-terminal" evidence="5">
    <location>
        <begin position="82"/>
        <end position="176"/>
    </location>
</feature>
<dbReference type="InterPro" id="IPR002132">
    <property type="entry name" value="Ribosomal_uL5"/>
</dbReference>
<dbReference type="SUPFAM" id="SSF55282">
    <property type="entry name" value="RL5-like"/>
    <property type="match status" value="1"/>
</dbReference>
<evidence type="ECO:0000313" key="6">
    <source>
        <dbReference type="EMBL" id="QYJ09259.1"/>
    </source>
</evidence>
<accession>A0A8F9W617</accession>
<name>A0A8F9W617_9STRA</name>
<dbReference type="InterPro" id="IPR031309">
    <property type="entry name" value="Ribosomal_uL5_C"/>
</dbReference>
<gene>
    <name evidence="6" type="primary">rpl5</name>
</gene>
<dbReference type="GO" id="GO:0006412">
    <property type="term" value="P:translation"/>
    <property type="evidence" value="ECO:0007669"/>
    <property type="project" value="InterPro"/>
</dbReference>
<sequence length="180" mass="21156">MHFLEYYYKSVIKYDLINKFFYKNTNELPEIKKIILNFGSKNTKIKTFAASLLALELITNKKGIVTKTKKPNLFLKIQKGKPAGCKVILKKALMYNFLSKILIEITPNIKKFLIFKKKYKNFNNFSLNLDNKKLIFSELKEHYHLSKTLSYLNITIVTNAQTKKELFFLLKSFNLPLKTI</sequence>
<dbReference type="GO" id="GO:0003735">
    <property type="term" value="F:structural constituent of ribosome"/>
    <property type="evidence" value="ECO:0007669"/>
    <property type="project" value="InterPro"/>
</dbReference>
<protein>
    <submittedName>
        <fullName evidence="6">Ribosomal protein L5</fullName>
    </submittedName>
</protein>
<organism evidence="6">
    <name type="scientific">Pleurosigma intermedium</name>
    <dbReference type="NCBI Taxonomy" id="197753"/>
    <lineage>
        <taxon>Eukaryota</taxon>
        <taxon>Sar</taxon>
        <taxon>Stramenopiles</taxon>
        <taxon>Ochrophyta</taxon>
        <taxon>Bacillariophyta</taxon>
        <taxon>Bacillariophyceae</taxon>
        <taxon>Bacillariophycidae</taxon>
        <taxon>Naviculales</taxon>
        <taxon>Pleurosigmataceae</taxon>
        <taxon>Pleurosigma</taxon>
    </lineage>
</organism>
<reference evidence="6" key="1">
    <citation type="submission" date="2021-04" db="EMBL/GenBank/DDBJ databases">
        <authorList>
            <person name="Wang Y."/>
            <person name="Liu G."/>
        </authorList>
    </citation>
    <scope>NUCLEOTIDE SEQUENCE</scope>
    <source>
        <strain evidence="6">Qingdao in China</strain>
    </source>
</reference>
<comment type="similarity">
    <text evidence="1 4">Belongs to the universal ribosomal protein uL5 family.</text>
</comment>
<dbReference type="Gene3D" id="3.30.1440.10">
    <property type="match status" value="1"/>
</dbReference>
<evidence type="ECO:0000256" key="4">
    <source>
        <dbReference type="RuleBase" id="RU003930"/>
    </source>
</evidence>